<keyword evidence="6" id="KW-0443">Lipid metabolism</keyword>
<keyword evidence="8" id="KW-0012">Acyltransferase</keyword>
<sequence>MKDFTEDFKTFINIWFIAIISTSYCYFIPPKISHGLPKLLFVLPIITIFLILPLPISTVHLAFPTVFFLVWLANFKLILFAFNRGPLASTPRFPIATFVSIALLPINPKQSSKKLHSVPSHRPILLAFKAVILILIVRVCVHHSDEDKLDGDVMIVLHHLHLYLGSELVFAMTFYLVKVIIGFDLEIEPQFREPYLSKSLQDFWGRRWNRMSSSALRDMVYIPARVIFTRALGRLWGQLLATFATFFVSGLMHELMFWYLTRVWPTWEVMWFFVLHGVCVVVEVAVKKAVNGRFRLHRAVAAPVTMAFVMVTGGWLLFPQLIRNGVVAKILKECSILLEMLGLD</sequence>
<dbReference type="PANTHER" id="PTHR31595:SF70">
    <property type="entry name" value="LONG-CHAIN-ALCOHOL O-FATTY-ACYLTRANSFERASE 3-RELATED"/>
    <property type="match status" value="1"/>
</dbReference>
<feature type="transmembrane region" description="Helical" evidence="9">
    <location>
        <begin position="298"/>
        <end position="318"/>
    </location>
</feature>
<evidence type="ECO:0000313" key="12">
    <source>
        <dbReference type="Proteomes" id="UP001408789"/>
    </source>
</evidence>
<keyword evidence="5 9" id="KW-1133">Transmembrane helix</keyword>
<evidence type="ECO:0000256" key="1">
    <source>
        <dbReference type="ARBA" id="ARBA00004141"/>
    </source>
</evidence>
<keyword evidence="4 9" id="KW-0812">Transmembrane</keyword>
<dbReference type="InterPro" id="IPR032805">
    <property type="entry name" value="Wax_synthase_dom"/>
</dbReference>
<dbReference type="GO" id="GO:0008374">
    <property type="term" value="F:O-acyltransferase activity"/>
    <property type="evidence" value="ECO:0007669"/>
    <property type="project" value="InterPro"/>
</dbReference>
<evidence type="ECO:0000313" key="11">
    <source>
        <dbReference type="EMBL" id="KAK9080682.1"/>
    </source>
</evidence>
<comment type="similarity">
    <text evidence="2">Belongs to the wax synthase family.</text>
</comment>
<keyword evidence="12" id="KW-1185">Reference proteome</keyword>
<dbReference type="InterPro" id="IPR017088">
    <property type="entry name" value="Wax_synthase_Magnoliopsida"/>
</dbReference>
<evidence type="ECO:0000259" key="10">
    <source>
        <dbReference type="Pfam" id="PF13813"/>
    </source>
</evidence>
<feature type="transmembrane region" description="Helical" evidence="9">
    <location>
        <begin position="62"/>
        <end position="82"/>
    </location>
</feature>
<feature type="transmembrane region" description="Helical" evidence="9">
    <location>
        <begin position="161"/>
        <end position="183"/>
    </location>
</feature>
<feature type="transmembrane region" description="Helical" evidence="9">
    <location>
        <begin position="123"/>
        <end position="141"/>
    </location>
</feature>
<accession>A0AAP0HDJ1</accession>
<feature type="transmembrane region" description="Helical" evidence="9">
    <location>
        <begin position="36"/>
        <end position="56"/>
    </location>
</feature>
<evidence type="ECO:0000256" key="2">
    <source>
        <dbReference type="ARBA" id="ARBA00007282"/>
    </source>
</evidence>
<gene>
    <name evidence="11" type="ORF">SSX86_000440</name>
</gene>
<evidence type="ECO:0000256" key="4">
    <source>
        <dbReference type="ARBA" id="ARBA00022692"/>
    </source>
</evidence>
<dbReference type="Pfam" id="PF13813">
    <property type="entry name" value="MBOAT_2"/>
    <property type="match status" value="1"/>
</dbReference>
<dbReference type="GO" id="GO:0016020">
    <property type="term" value="C:membrane"/>
    <property type="evidence" value="ECO:0007669"/>
    <property type="project" value="UniProtKB-SubCell"/>
</dbReference>
<evidence type="ECO:0000256" key="6">
    <source>
        <dbReference type="ARBA" id="ARBA00023098"/>
    </source>
</evidence>
<name>A0AAP0HDJ1_9ASTR</name>
<evidence type="ECO:0000256" key="5">
    <source>
        <dbReference type="ARBA" id="ARBA00022989"/>
    </source>
</evidence>
<feature type="domain" description="Wax synthase" evidence="10">
    <location>
        <begin position="188"/>
        <end position="275"/>
    </location>
</feature>
<protein>
    <recommendedName>
        <fullName evidence="10">Wax synthase domain-containing protein</fullName>
    </recommendedName>
</protein>
<keyword evidence="7 9" id="KW-0472">Membrane</keyword>
<dbReference type="PANTHER" id="PTHR31595">
    <property type="entry name" value="LONG-CHAIN-ALCOHOL O-FATTY-ACYLTRANSFERASE 3-RELATED"/>
    <property type="match status" value="1"/>
</dbReference>
<proteinExistence type="inferred from homology"/>
<feature type="transmembrane region" description="Helical" evidence="9">
    <location>
        <begin position="269"/>
        <end position="286"/>
    </location>
</feature>
<dbReference type="EMBL" id="JBCNJP010000002">
    <property type="protein sequence ID" value="KAK9080682.1"/>
    <property type="molecule type" value="Genomic_DNA"/>
</dbReference>
<reference evidence="11 12" key="1">
    <citation type="submission" date="2024-04" db="EMBL/GenBank/DDBJ databases">
        <title>The reference genome of an endangered Asteraceae, Deinandra increscens subsp. villosa, native to the Central Coast of California.</title>
        <authorList>
            <person name="Guilliams M."/>
            <person name="Hasenstab-Lehman K."/>
            <person name="Meyer R."/>
            <person name="Mcevoy S."/>
        </authorList>
    </citation>
    <scope>NUCLEOTIDE SEQUENCE [LARGE SCALE GENOMIC DNA]</scope>
    <source>
        <tissue evidence="11">Leaf</tissue>
    </source>
</reference>
<evidence type="ECO:0000256" key="9">
    <source>
        <dbReference type="SAM" id="Phobius"/>
    </source>
</evidence>
<comment type="caution">
    <text evidence="11">The sequence shown here is derived from an EMBL/GenBank/DDBJ whole genome shotgun (WGS) entry which is preliminary data.</text>
</comment>
<evidence type="ECO:0000256" key="8">
    <source>
        <dbReference type="ARBA" id="ARBA00023315"/>
    </source>
</evidence>
<dbReference type="GO" id="GO:0006629">
    <property type="term" value="P:lipid metabolic process"/>
    <property type="evidence" value="ECO:0007669"/>
    <property type="project" value="UniProtKB-KW"/>
</dbReference>
<dbReference type="InterPro" id="IPR044851">
    <property type="entry name" value="Wax_synthase"/>
</dbReference>
<dbReference type="Proteomes" id="UP001408789">
    <property type="component" value="Unassembled WGS sequence"/>
</dbReference>
<evidence type="ECO:0000256" key="7">
    <source>
        <dbReference type="ARBA" id="ARBA00023136"/>
    </source>
</evidence>
<feature type="transmembrane region" description="Helical" evidence="9">
    <location>
        <begin position="12"/>
        <end position="29"/>
    </location>
</feature>
<organism evidence="11 12">
    <name type="scientific">Deinandra increscens subsp. villosa</name>
    <dbReference type="NCBI Taxonomy" id="3103831"/>
    <lineage>
        <taxon>Eukaryota</taxon>
        <taxon>Viridiplantae</taxon>
        <taxon>Streptophyta</taxon>
        <taxon>Embryophyta</taxon>
        <taxon>Tracheophyta</taxon>
        <taxon>Spermatophyta</taxon>
        <taxon>Magnoliopsida</taxon>
        <taxon>eudicotyledons</taxon>
        <taxon>Gunneridae</taxon>
        <taxon>Pentapetalae</taxon>
        <taxon>asterids</taxon>
        <taxon>campanulids</taxon>
        <taxon>Asterales</taxon>
        <taxon>Asteraceae</taxon>
        <taxon>Asteroideae</taxon>
        <taxon>Heliantheae alliance</taxon>
        <taxon>Madieae</taxon>
        <taxon>Madiinae</taxon>
        <taxon>Deinandra</taxon>
    </lineage>
</organism>
<dbReference type="PIRSF" id="PIRSF037006">
    <property type="entry name" value="Wax_synthase"/>
    <property type="match status" value="1"/>
</dbReference>
<evidence type="ECO:0000256" key="3">
    <source>
        <dbReference type="ARBA" id="ARBA00022679"/>
    </source>
</evidence>
<comment type="subcellular location">
    <subcellularLocation>
        <location evidence="1">Membrane</location>
        <topology evidence="1">Multi-pass membrane protein</topology>
    </subcellularLocation>
</comment>
<keyword evidence="3" id="KW-0808">Transferase</keyword>
<dbReference type="AlphaFoldDB" id="A0AAP0HDJ1"/>
<feature type="transmembrane region" description="Helical" evidence="9">
    <location>
        <begin position="235"/>
        <end position="257"/>
    </location>
</feature>